<keyword evidence="1" id="KW-0732">Signal</keyword>
<evidence type="ECO:0000313" key="3">
    <source>
        <dbReference type="EMBL" id="CAL1404782.1"/>
    </source>
</evidence>
<proteinExistence type="predicted"/>
<sequence length="168" mass="18879">MRGWYWKRGFLLFLMSLFVVSHSSASTYLSDGVFVSHAGNRNLLQAKKACPANFEYMNYTDITSRCRGPEYQPEECCPAFKDFACPYAELLNEVSNDCASIMFSYINIYGLYPPGLFANECREGKKGLSCPSPSSSSSYSQHLVAKYRGSDNRVLHIMLAMGLLVVLF</sequence>
<keyword evidence="4" id="KW-1185">Reference proteome</keyword>
<organism evidence="3 4">
    <name type="scientific">Linum trigynum</name>
    <dbReference type="NCBI Taxonomy" id="586398"/>
    <lineage>
        <taxon>Eukaryota</taxon>
        <taxon>Viridiplantae</taxon>
        <taxon>Streptophyta</taxon>
        <taxon>Embryophyta</taxon>
        <taxon>Tracheophyta</taxon>
        <taxon>Spermatophyta</taxon>
        <taxon>Magnoliopsida</taxon>
        <taxon>eudicotyledons</taxon>
        <taxon>Gunneridae</taxon>
        <taxon>Pentapetalae</taxon>
        <taxon>rosids</taxon>
        <taxon>fabids</taxon>
        <taxon>Malpighiales</taxon>
        <taxon>Linaceae</taxon>
        <taxon>Linum</taxon>
    </lineage>
</organism>
<dbReference type="InterPro" id="IPR039307">
    <property type="entry name" value="LORELEI-like"/>
</dbReference>
<feature type="signal peptide" evidence="1">
    <location>
        <begin position="1"/>
        <end position="25"/>
    </location>
</feature>
<feature type="chain" id="PRO_5043673947" description="GPI-anchored protein LLG1-like domain-containing protein" evidence="1">
    <location>
        <begin position="26"/>
        <end position="168"/>
    </location>
</feature>
<dbReference type="Pfam" id="PF26578">
    <property type="entry name" value="LLG1"/>
    <property type="match status" value="1"/>
</dbReference>
<reference evidence="3 4" key="1">
    <citation type="submission" date="2024-04" db="EMBL/GenBank/DDBJ databases">
        <authorList>
            <person name="Fracassetti M."/>
        </authorList>
    </citation>
    <scope>NUCLEOTIDE SEQUENCE [LARGE SCALE GENOMIC DNA]</scope>
</reference>
<dbReference type="InterPro" id="IPR058888">
    <property type="entry name" value="LLG1-like"/>
</dbReference>
<dbReference type="PANTHER" id="PTHR31533:SF31">
    <property type="entry name" value="GPI-ANCHORED PROTEIN LORELEI"/>
    <property type="match status" value="1"/>
</dbReference>
<accession>A0AAV2G3N9</accession>
<dbReference type="EMBL" id="OZ034820">
    <property type="protein sequence ID" value="CAL1404782.1"/>
    <property type="molecule type" value="Genomic_DNA"/>
</dbReference>
<gene>
    <name evidence="3" type="ORF">LTRI10_LOCUS44606</name>
</gene>
<dbReference type="AlphaFoldDB" id="A0AAV2G3N9"/>
<evidence type="ECO:0000259" key="2">
    <source>
        <dbReference type="Pfam" id="PF26578"/>
    </source>
</evidence>
<dbReference type="Proteomes" id="UP001497516">
    <property type="component" value="Chromosome 7"/>
</dbReference>
<protein>
    <recommendedName>
        <fullName evidence="2">GPI-anchored protein LLG1-like domain-containing protein</fullName>
    </recommendedName>
</protein>
<name>A0AAV2G3N9_9ROSI</name>
<evidence type="ECO:0000256" key="1">
    <source>
        <dbReference type="SAM" id="SignalP"/>
    </source>
</evidence>
<feature type="domain" description="GPI-anchored protein LLG1-like" evidence="2">
    <location>
        <begin position="53"/>
        <end position="128"/>
    </location>
</feature>
<evidence type="ECO:0000313" key="4">
    <source>
        <dbReference type="Proteomes" id="UP001497516"/>
    </source>
</evidence>
<dbReference type="PANTHER" id="PTHR31533">
    <property type="entry name" value="GPI-ANCHORED PROTEIN LLG1-RELATED-RELATED"/>
    <property type="match status" value="1"/>
</dbReference>